<dbReference type="Gene3D" id="3.40.390.10">
    <property type="entry name" value="Collagenase (Catalytic Domain)"/>
    <property type="match status" value="1"/>
</dbReference>
<feature type="domain" description="Peptidase M13 N-terminal" evidence="9">
    <location>
        <begin position="10"/>
        <end position="133"/>
    </location>
</feature>
<evidence type="ECO:0000256" key="2">
    <source>
        <dbReference type="ARBA" id="ARBA00007357"/>
    </source>
</evidence>
<reference evidence="11" key="1">
    <citation type="submission" date="2011-07" db="EMBL/GenBank/DDBJ databases">
        <authorList>
            <consortium name="Caenorhabditis brenneri Sequencing and Analysis Consortium"/>
            <person name="Wilson R.K."/>
        </authorList>
    </citation>
    <scope>NUCLEOTIDE SEQUENCE [LARGE SCALE GENOMIC DNA]</scope>
    <source>
        <strain evidence="11">PB2801</strain>
    </source>
</reference>
<evidence type="ECO:0000256" key="6">
    <source>
        <dbReference type="ARBA" id="ARBA00022833"/>
    </source>
</evidence>
<evidence type="ECO:0000313" key="10">
    <source>
        <dbReference type="EMBL" id="EGT34297.1"/>
    </source>
</evidence>
<evidence type="ECO:0000259" key="9">
    <source>
        <dbReference type="Pfam" id="PF05649"/>
    </source>
</evidence>
<dbReference type="CDD" id="cd08662">
    <property type="entry name" value="M13"/>
    <property type="match status" value="1"/>
</dbReference>
<keyword evidence="7" id="KW-0482">Metalloprotease</keyword>
<dbReference type="eggNOG" id="KOG3624">
    <property type="taxonomic scope" value="Eukaryota"/>
</dbReference>
<comment type="cofactor">
    <cofactor evidence="1">
        <name>Zn(2+)</name>
        <dbReference type="ChEBI" id="CHEBI:29105"/>
    </cofactor>
</comment>
<dbReference type="HOGENOM" id="CLU_006187_5_1_1"/>
<keyword evidence="6" id="KW-0862">Zinc</keyword>
<dbReference type="GO" id="GO:0016485">
    <property type="term" value="P:protein processing"/>
    <property type="evidence" value="ECO:0007669"/>
    <property type="project" value="TreeGrafter"/>
</dbReference>
<keyword evidence="5" id="KW-0378">Hydrolase</keyword>
<sequence length="385" mass="44674">MINCDLINFQLDTVLKTTSKRTLANFLIYNFLRSELKKQIMEEKSNCAQVPISFLLCSSIDFFMQILLNIFPISALRIFARSHFDKRKMKMASEMAEDIRNSLIEIIQKSTWLHEKTKMNAIQKVKMMNMKIGHLKELEIPGELDLFHDSIISSRIDSSFYHLEKISEKFEIEQFMDFVASHLPILSNNDYFEAHAFYQSWKNRLVVNVPFLDDPFFDPTYPKYAKIANFGEAIAHEMGYGFDSEGRKRDETGKKNDWWTSEDSLEYEKRAQCFMNQHNGLHLDGNLTKSTKIDEMIADMIGVAVAWNAYNKIDFTNEPKIIGFEDYHMDKMFFRLTALNWCGADQGKSKVFGVNGVFSNMKTFAKAFNCPVGSPMNPEKKCELL</sequence>
<dbReference type="InterPro" id="IPR018497">
    <property type="entry name" value="Peptidase_M13_C"/>
</dbReference>
<dbReference type="InterPro" id="IPR000718">
    <property type="entry name" value="Peptidase_M13"/>
</dbReference>
<name>G0NMV7_CAEBE</name>
<dbReference type="GO" id="GO:0005886">
    <property type="term" value="C:plasma membrane"/>
    <property type="evidence" value="ECO:0007669"/>
    <property type="project" value="TreeGrafter"/>
</dbReference>
<dbReference type="PROSITE" id="PS51885">
    <property type="entry name" value="NEPRILYSIN"/>
    <property type="match status" value="1"/>
</dbReference>
<dbReference type="GO" id="GO:0004222">
    <property type="term" value="F:metalloendopeptidase activity"/>
    <property type="evidence" value="ECO:0007669"/>
    <property type="project" value="InterPro"/>
</dbReference>
<organism evidence="11">
    <name type="scientific">Caenorhabditis brenneri</name>
    <name type="common">Nematode worm</name>
    <dbReference type="NCBI Taxonomy" id="135651"/>
    <lineage>
        <taxon>Eukaryota</taxon>
        <taxon>Metazoa</taxon>
        <taxon>Ecdysozoa</taxon>
        <taxon>Nematoda</taxon>
        <taxon>Chromadorea</taxon>
        <taxon>Rhabditida</taxon>
        <taxon>Rhabditina</taxon>
        <taxon>Rhabditomorpha</taxon>
        <taxon>Rhabditoidea</taxon>
        <taxon>Rhabditidae</taxon>
        <taxon>Peloderinae</taxon>
        <taxon>Caenorhabditis</taxon>
    </lineage>
</organism>
<evidence type="ECO:0000256" key="3">
    <source>
        <dbReference type="ARBA" id="ARBA00022670"/>
    </source>
</evidence>
<dbReference type="Pfam" id="PF01431">
    <property type="entry name" value="Peptidase_M13"/>
    <property type="match status" value="1"/>
</dbReference>
<comment type="similarity">
    <text evidence="2">Belongs to the peptidase M13 family.</text>
</comment>
<keyword evidence="4" id="KW-0479">Metal-binding</keyword>
<dbReference type="Pfam" id="PF05649">
    <property type="entry name" value="Peptidase_M13_N"/>
    <property type="match status" value="1"/>
</dbReference>
<accession>G0NMV7</accession>
<evidence type="ECO:0000259" key="8">
    <source>
        <dbReference type="Pfam" id="PF01431"/>
    </source>
</evidence>
<evidence type="ECO:0008006" key="12">
    <source>
        <dbReference type="Google" id="ProtNLM"/>
    </source>
</evidence>
<evidence type="ECO:0000256" key="4">
    <source>
        <dbReference type="ARBA" id="ARBA00022723"/>
    </source>
</evidence>
<evidence type="ECO:0000256" key="5">
    <source>
        <dbReference type="ARBA" id="ARBA00022801"/>
    </source>
</evidence>
<gene>
    <name evidence="10" type="ORF">CAEBREN_28244</name>
</gene>
<protein>
    <recommendedName>
        <fullName evidence="12">Peptidase M13 C-terminal domain-containing protein</fullName>
    </recommendedName>
</protein>
<feature type="domain" description="Peptidase M13 C-terminal" evidence="8">
    <location>
        <begin position="196"/>
        <end position="384"/>
    </location>
</feature>
<proteinExistence type="inferred from homology"/>
<evidence type="ECO:0000256" key="1">
    <source>
        <dbReference type="ARBA" id="ARBA00001947"/>
    </source>
</evidence>
<dbReference type="EMBL" id="GL379912">
    <property type="protein sequence ID" value="EGT34297.1"/>
    <property type="molecule type" value="Genomic_DNA"/>
</dbReference>
<dbReference type="InterPro" id="IPR008753">
    <property type="entry name" value="Peptidase_M13_N"/>
</dbReference>
<dbReference type="PANTHER" id="PTHR11733">
    <property type="entry name" value="ZINC METALLOPROTEASE FAMILY M13 NEPRILYSIN-RELATED"/>
    <property type="match status" value="1"/>
</dbReference>
<keyword evidence="3" id="KW-0645">Protease</keyword>
<dbReference type="InParanoid" id="G0NMV7"/>
<dbReference type="OrthoDB" id="5873741at2759"/>
<dbReference type="AlphaFoldDB" id="G0NMV7"/>
<evidence type="ECO:0000256" key="7">
    <source>
        <dbReference type="ARBA" id="ARBA00023049"/>
    </source>
</evidence>
<dbReference type="PANTHER" id="PTHR11733:SF7">
    <property type="entry name" value="NEPRILYSIN METALLOPEPTIDASE FAMILY-RELATED"/>
    <property type="match status" value="1"/>
</dbReference>
<keyword evidence="11" id="KW-1185">Reference proteome</keyword>
<dbReference type="STRING" id="135651.G0NMV7"/>
<dbReference type="InterPro" id="IPR024079">
    <property type="entry name" value="MetalloPept_cat_dom_sf"/>
</dbReference>
<dbReference type="Proteomes" id="UP000008068">
    <property type="component" value="Unassembled WGS sequence"/>
</dbReference>
<dbReference type="GO" id="GO:0046872">
    <property type="term" value="F:metal ion binding"/>
    <property type="evidence" value="ECO:0007669"/>
    <property type="project" value="UniProtKB-KW"/>
</dbReference>
<dbReference type="SUPFAM" id="SSF55486">
    <property type="entry name" value="Metalloproteases ('zincins'), catalytic domain"/>
    <property type="match status" value="1"/>
</dbReference>
<evidence type="ECO:0000313" key="11">
    <source>
        <dbReference type="Proteomes" id="UP000008068"/>
    </source>
</evidence>